<dbReference type="EMBL" id="LECT01000007">
    <property type="protein sequence ID" value="KLU07105.1"/>
    <property type="molecule type" value="Genomic_DNA"/>
</dbReference>
<accession>A0A0J1BKN5</accession>
<evidence type="ECO:0000313" key="2">
    <source>
        <dbReference type="Proteomes" id="UP000036367"/>
    </source>
</evidence>
<keyword evidence="2" id="KW-1185">Reference proteome</keyword>
<protein>
    <submittedName>
        <fullName evidence="1">Uncharacterized protein</fullName>
    </submittedName>
</protein>
<proteinExistence type="predicted"/>
<sequence length="43" mass="4649">MFLDSDIKTTVASQTTCDNTTSTPLSVRAAQAFLIVEDYPPSI</sequence>
<comment type="caution">
    <text evidence="1">The sequence shown here is derived from an EMBL/GenBank/DDBJ whole genome shotgun (WGS) entry which is preliminary data.</text>
</comment>
<reference evidence="1" key="1">
    <citation type="submission" date="2015-05" db="EMBL/GenBank/DDBJ databases">
        <title>Permanent draft genome of Rhodopirellula islandicus K833.</title>
        <authorList>
            <person name="Kizina J."/>
            <person name="Richter M."/>
            <person name="Glockner F.O."/>
            <person name="Harder J."/>
        </authorList>
    </citation>
    <scope>NUCLEOTIDE SEQUENCE [LARGE SCALE GENOMIC DNA]</scope>
    <source>
        <strain evidence="1">K833</strain>
    </source>
</reference>
<evidence type="ECO:0000313" key="1">
    <source>
        <dbReference type="EMBL" id="KLU07105.1"/>
    </source>
</evidence>
<gene>
    <name evidence="1" type="ORF">RISK_000906</name>
</gene>
<dbReference type="Proteomes" id="UP000036367">
    <property type="component" value="Unassembled WGS sequence"/>
</dbReference>
<organism evidence="1 2">
    <name type="scientific">Rhodopirellula islandica</name>
    <dbReference type="NCBI Taxonomy" id="595434"/>
    <lineage>
        <taxon>Bacteria</taxon>
        <taxon>Pseudomonadati</taxon>
        <taxon>Planctomycetota</taxon>
        <taxon>Planctomycetia</taxon>
        <taxon>Pirellulales</taxon>
        <taxon>Pirellulaceae</taxon>
        <taxon>Rhodopirellula</taxon>
    </lineage>
</organism>
<name>A0A0J1BKN5_RHOIS</name>
<dbReference type="AlphaFoldDB" id="A0A0J1BKN5"/>